<name>A0ABR1RDS5_9PEZI</name>
<dbReference type="EMBL" id="JAQQWI010000016">
    <property type="protein sequence ID" value="KAK8008357.1"/>
    <property type="molecule type" value="Genomic_DNA"/>
</dbReference>
<evidence type="ECO:0000313" key="4">
    <source>
        <dbReference type="Proteomes" id="UP001396898"/>
    </source>
</evidence>
<feature type="region of interest" description="Disordered" evidence="2">
    <location>
        <begin position="116"/>
        <end position="156"/>
    </location>
</feature>
<proteinExistence type="predicted"/>
<reference evidence="3 4" key="1">
    <citation type="submission" date="2023-01" db="EMBL/GenBank/DDBJ databases">
        <title>Analysis of 21 Apiospora genomes using comparative genomics revels a genus with tremendous synthesis potential of carbohydrate active enzymes and secondary metabolites.</title>
        <authorList>
            <person name="Sorensen T."/>
        </authorList>
    </citation>
    <scope>NUCLEOTIDE SEQUENCE [LARGE SCALE GENOMIC DNA]</scope>
    <source>
        <strain evidence="3 4">CBS 20057</strain>
    </source>
</reference>
<dbReference type="Proteomes" id="UP001396898">
    <property type="component" value="Unassembled WGS sequence"/>
</dbReference>
<feature type="coiled-coil region" evidence="1">
    <location>
        <begin position="159"/>
        <end position="207"/>
    </location>
</feature>
<keyword evidence="4" id="KW-1185">Reference proteome</keyword>
<evidence type="ECO:0000256" key="1">
    <source>
        <dbReference type="SAM" id="Coils"/>
    </source>
</evidence>
<keyword evidence="1" id="KW-0175">Coiled coil</keyword>
<protein>
    <submittedName>
        <fullName evidence="3">Uncharacterized protein</fullName>
    </submittedName>
</protein>
<dbReference type="CDD" id="cd14686">
    <property type="entry name" value="bZIP"/>
    <property type="match status" value="1"/>
</dbReference>
<evidence type="ECO:0000313" key="3">
    <source>
        <dbReference type="EMBL" id="KAK8008357.1"/>
    </source>
</evidence>
<sequence>MDSRKRDASVFVDEGLAMPVAKHAKARHNETDLAAATPENGTSLATSHRLQHTALSDAHSMTKQEPGLHASPDIEGLFLQAAATNKTIQETFYNQLEGRDTRIKILELENEKLKAKAKTKDSTNGFTASGPISASRGRPVDRSSNVPSGDIPMSHSRELQDAKARIEELKSENQKLKGENEELKGERAEVRTEWKKARGEIMDLEQQLKFKYASTGQIDDVFVMKQFRNLVVCIEGLAKDYFSSIPFSSKARSKAKAKNVALFDGLTQLWDIEYLGKPCRKQYFIEAVIWHKIIDKLLSKPLTIWCEEVGSGLAVLHKKIWHTKTRSWQDVGRYHDLRVHVAETYKKVYGCDGPYLGDKPDAIAKRNEIVSEIDELIQNYRPKEQHMHLENIRDAVDKAVDLAYSMAMSKAQYAIRMGRALHVQEYYGFDFKPHAMQRIESGGWGEPPEPSTVDLMISPALVKWGTSAGQKYETCTVLWKSRVICGEEEEEVGTE</sequence>
<gene>
    <name evidence="3" type="ORF">PG991_010908</name>
</gene>
<evidence type="ECO:0000256" key="2">
    <source>
        <dbReference type="SAM" id="MobiDB-lite"/>
    </source>
</evidence>
<organism evidence="3 4">
    <name type="scientific">Apiospora marii</name>
    <dbReference type="NCBI Taxonomy" id="335849"/>
    <lineage>
        <taxon>Eukaryota</taxon>
        <taxon>Fungi</taxon>
        <taxon>Dikarya</taxon>
        <taxon>Ascomycota</taxon>
        <taxon>Pezizomycotina</taxon>
        <taxon>Sordariomycetes</taxon>
        <taxon>Xylariomycetidae</taxon>
        <taxon>Amphisphaeriales</taxon>
        <taxon>Apiosporaceae</taxon>
        <taxon>Apiospora</taxon>
    </lineage>
</organism>
<feature type="compositionally biased region" description="Polar residues" evidence="2">
    <location>
        <begin position="122"/>
        <end position="132"/>
    </location>
</feature>
<accession>A0ABR1RDS5</accession>
<comment type="caution">
    <text evidence="3">The sequence shown here is derived from an EMBL/GenBank/DDBJ whole genome shotgun (WGS) entry which is preliminary data.</text>
</comment>